<dbReference type="RefSeq" id="WP_238145315.1">
    <property type="nucleotide sequence ID" value="NZ_PVUE01000007.1"/>
</dbReference>
<gene>
    <name evidence="6" type="ORF">CLV47_107131</name>
</gene>
<evidence type="ECO:0000256" key="1">
    <source>
        <dbReference type="ARBA" id="ARBA00001947"/>
    </source>
</evidence>
<keyword evidence="2" id="KW-0479">Metal-binding</keyword>
<evidence type="ECO:0000256" key="5">
    <source>
        <dbReference type="ARBA" id="ARBA00024029"/>
    </source>
</evidence>
<dbReference type="NCBIfam" id="TIGR03964">
    <property type="entry name" value="mycofact_creat"/>
    <property type="match status" value="1"/>
</dbReference>
<dbReference type="Gene3D" id="3.40.50.10310">
    <property type="entry name" value="Creatininase"/>
    <property type="match status" value="1"/>
</dbReference>
<dbReference type="AlphaFoldDB" id="A0A2T1A074"/>
<dbReference type="GO" id="GO:0046872">
    <property type="term" value="F:metal ion binding"/>
    <property type="evidence" value="ECO:0007669"/>
    <property type="project" value="UniProtKB-KW"/>
</dbReference>
<evidence type="ECO:0000313" key="7">
    <source>
        <dbReference type="Proteomes" id="UP000237752"/>
    </source>
</evidence>
<evidence type="ECO:0000256" key="2">
    <source>
        <dbReference type="ARBA" id="ARBA00022723"/>
    </source>
</evidence>
<dbReference type="PANTHER" id="PTHR35005">
    <property type="entry name" value="3-DEHYDRO-SCYLLO-INOSOSE HYDROLASE"/>
    <property type="match status" value="1"/>
</dbReference>
<dbReference type="InterPro" id="IPR024087">
    <property type="entry name" value="Creatininase-like_sf"/>
</dbReference>
<keyword evidence="3 6" id="KW-0378">Hydrolase</keyword>
<dbReference type="InterPro" id="IPR023871">
    <property type="entry name" value="MftE"/>
</dbReference>
<protein>
    <submittedName>
        <fullName evidence="6">Creatinine amidohydrolase</fullName>
    </submittedName>
</protein>
<keyword evidence="7" id="KW-1185">Reference proteome</keyword>
<comment type="caution">
    <text evidence="6">The sequence shown here is derived from an EMBL/GenBank/DDBJ whole genome shotgun (WGS) entry which is preliminary data.</text>
</comment>
<keyword evidence="4" id="KW-0862">Zinc</keyword>
<reference evidence="6 7" key="1">
    <citation type="submission" date="2018-03" db="EMBL/GenBank/DDBJ databases">
        <title>Genomic Encyclopedia of Archaeal and Bacterial Type Strains, Phase II (KMG-II): from individual species to whole genera.</title>
        <authorList>
            <person name="Goeker M."/>
        </authorList>
    </citation>
    <scope>NUCLEOTIDE SEQUENCE [LARGE SCALE GENOMIC DNA]</scope>
    <source>
        <strain evidence="6 7">DSM 100065</strain>
    </source>
</reference>
<name>A0A2T1A074_9ACTN</name>
<dbReference type="Pfam" id="PF02633">
    <property type="entry name" value="Creatininase"/>
    <property type="match status" value="1"/>
</dbReference>
<dbReference type="SUPFAM" id="SSF102215">
    <property type="entry name" value="Creatininase"/>
    <property type="match status" value="1"/>
</dbReference>
<organism evidence="6 7">
    <name type="scientific">Antricoccus suffuscus</name>
    <dbReference type="NCBI Taxonomy" id="1629062"/>
    <lineage>
        <taxon>Bacteria</taxon>
        <taxon>Bacillati</taxon>
        <taxon>Actinomycetota</taxon>
        <taxon>Actinomycetes</taxon>
        <taxon>Geodermatophilales</taxon>
        <taxon>Antricoccaceae</taxon>
        <taxon>Antricoccus</taxon>
    </lineage>
</organism>
<dbReference type="GO" id="GO:0009231">
    <property type="term" value="P:riboflavin biosynthetic process"/>
    <property type="evidence" value="ECO:0007669"/>
    <property type="project" value="TreeGrafter"/>
</dbReference>
<evidence type="ECO:0000256" key="4">
    <source>
        <dbReference type="ARBA" id="ARBA00022833"/>
    </source>
</evidence>
<dbReference type="EMBL" id="PVUE01000007">
    <property type="protein sequence ID" value="PRZ42003.1"/>
    <property type="molecule type" value="Genomic_DNA"/>
</dbReference>
<sequence>MTASEAVASGEAVVMATTSPDVKANELRWLGSGDLDRDATLVLPLGSTEQHGPHLPVSVDALIAEYLARELAAQRRDDVVLAPLMPYGSSGEHAGFAGTVSIGQGALEHVLVEFCRSATETFSGVFIVNGHGGNQQPLERACELMRLESRRVRAWSTSYVGDAHAGHAETSMMLRLHPQGVDMSRAEVGNTKPLRELISDMRRGGTRAVAPNGVLGDPTTASAEDGARLLRELNESLVADFDRWRAGRPQ</sequence>
<proteinExistence type="inferred from homology"/>
<dbReference type="PANTHER" id="PTHR35005:SF1">
    <property type="entry name" value="2-AMINO-5-FORMYLAMINO-6-RIBOSYLAMINOPYRIMIDIN-4(3H)-ONE 5'-MONOPHOSPHATE DEFORMYLASE"/>
    <property type="match status" value="1"/>
</dbReference>
<comment type="cofactor">
    <cofactor evidence="1">
        <name>Zn(2+)</name>
        <dbReference type="ChEBI" id="CHEBI:29105"/>
    </cofactor>
</comment>
<dbReference type="InterPro" id="IPR003785">
    <property type="entry name" value="Creatininase/forma_Hydrolase"/>
</dbReference>
<comment type="similarity">
    <text evidence="5">Belongs to the creatininase superfamily.</text>
</comment>
<dbReference type="GO" id="GO:0016811">
    <property type="term" value="F:hydrolase activity, acting on carbon-nitrogen (but not peptide) bonds, in linear amides"/>
    <property type="evidence" value="ECO:0007669"/>
    <property type="project" value="TreeGrafter"/>
</dbReference>
<accession>A0A2T1A074</accession>
<evidence type="ECO:0000313" key="6">
    <source>
        <dbReference type="EMBL" id="PRZ42003.1"/>
    </source>
</evidence>
<dbReference type="Proteomes" id="UP000237752">
    <property type="component" value="Unassembled WGS sequence"/>
</dbReference>
<evidence type="ECO:0000256" key="3">
    <source>
        <dbReference type="ARBA" id="ARBA00022801"/>
    </source>
</evidence>